<name>A0AAD1UHQ4_EUPCR</name>
<comment type="caution">
    <text evidence="2">The sequence shown here is derived from an EMBL/GenBank/DDBJ whole genome shotgun (WGS) entry which is preliminary data.</text>
</comment>
<sequence>MEKRTQSLAFIRPRPRESEKSAVKQKDSFLPSFNSKTPKLTPFQRIKLRKNSGRKVMINRNFSLYKQVKKFKMGNKFPRNLSIKKARKMLVTKKANIAQKLPDKRSVSPRSKPVSRPKYSISRYVKEHLSVEAKQAPRQRSCEDESASFNFYNIKIKRKPSKDSKFSQPEIENYGDVGSSLDQYTYHKIEKNLKNYDQSSFETTSRNQISLGLETMPRFTKEKSEPVQLYKKRGQIKKNSVDYTATAQSYLQRVKNKKKLYRKKGSLFNYPDQSFLTQENLSAEKNYTEAQNWKIKDQLFNDKRGRNLSFSKCPPNYGFTDFQKESTTNDLSSDGMNFFANLKLIGDFQRPQGKSFFVSKNSCGHHEK</sequence>
<reference evidence="2" key="1">
    <citation type="submission" date="2023-07" db="EMBL/GenBank/DDBJ databases">
        <authorList>
            <consortium name="AG Swart"/>
            <person name="Singh M."/>
            <person name="Singh A."/>
            <person name="Seah K."/>
            <person name="Emmerich C."/>
        </authorList>
    </citation>
    <scope>NUCLEOTIDE SEQUENCE</scope>
    <source>
        <strain evidence="2">DP1</strain>
    </source>
</reference>
<protein>
    <submittedName>
        <fullName evidence="2">Uncharacterized protein</fullName>
    </submittedName>
</protein>
<gene>
    <name evidence="2" type="ORF">ECRASSUSDP1_LOCUS8759</name>
</gene>
<evidence type="ECO:0000256" key="1">
    <source>
        <dbReference type="SAM" id="MobiDB-lite"/>
    </source>
</evidence>
<keyword evidence="3" id="KW-1185">Reference proteome</keyword>
<dbReference type="Proteomes" id="UP001295684">
    <property type="component" value="Unassembled WGS sequence"/>
</dbReference>
<accession>A0AAD1UHQ4</accession>
<organism evidence="2 3">
    <name type="scientific">Euplotes crassus</name>
    <dbReference type="NCBI Taxonomy" id="5936"/>
    <lineage>
        <taxon>Eukaryota</taxon>
        <taxon>Sar</taxon>
        <taxon>Alveolata</taxon>
        <taxon>Ciliophora</taxon>
        <taxon>Intramacronucleata</taxon>
        <taxon>Spirotrichea</taxon>
        <taxon>Hypotrichia</taxon>
        <taxon>Euplotida</taxon>
        <taxon>Euplotidae</taxon>
        <taxon>Moneuplotes</taxon>
    </lineage>
</organism>
<feature type="compositionally biased region" description="Basic and acidic residues" evidence="1">
    <location>
        <begin position="14"/>
        <end position="27"/>
    </location>
</feature>
<evidence type="ECO:0000313" key="3">
    <source>
        <dbReference type="Proteomes" id="UP001295684"/>
    </source>
</evidence>
<dbReference type="EMBL" id="CAMPGE010008581">
    <property type="protein sequence ID" value="CAI2367473.1"/>
    <property type="molecule type" value="Genomic_DNA"/>
</dbReference>
<feature type="region of interest" description="Disordered" evidence="1">
    <location>
        <begin position="1"/>
        <end position="36"/>
    </location>
</feature>
<dbReference type="AlphaFoldDB" id="A0AAD1UHQ4"/>
<evidence type="ECO:0000313" key="2">
    <source>
        <dbReference type="EMBL" id="CAI2367473.1"/>
    </source>
</evidence>
<proteinExistence type="predicted"/>